<organism evidence="1 2">
    <name type="scientific">Ancylobacter vacuolatus</name>
    <dbReference type="NCBI Taxonomy" id="223389"/>
    <lineage>
        <taxon>Bacteria</taxon>
        <taxon>Pseudomonadati</taxon>
        <taxon>Pseudomonadota</taxon>
        <taxon>Alphaproteobacteria</taxon>
        <taxon>Hyphomicrobiales</taxon>
        <taxon>Xanthobacteraceae</taxon>
        <taxon>Ancylobacter</taxon>
    </lineage>
</organism>
<name>A0ABU0DN07_9HYPH</name>
<proteinExistence type="predicted"/>
<gene>
    <name evidence="1" type="ORF">J2S76_004267</name>
</gene>
<comment type="caution">
    <text evidence="1">The sequence shown here is derived from an EMBL/GenBank/DDBJ whole genome shotgun (WGS) entry which is preliminary data.</text>
</comment>
<keyword evidence="2" id="KW-1185">Reference proteome</keyword>
<accession>A0ABU0DN07</accession>
<dbReference type="EMBL" id="JAUSUH010000012">
    <property type="protein sequence ID" value="MDQ0349816.1"/>
    <property type="molecule type" value="Genomic_DNA"/>
</dbReference>
<reference evidence="1 2" key="1">
    <citation type="submission" date="2023-07" db="EMBL/GenBank/DDBJ databases">
        <title>Genomic Encyclopedia of Type Strains, Phase IV (KMG-IV): sequencing the most valuable type-strain genomes for metagenomic binning, comparative biology and taxonomic classification.</title>
        <authorList>
            <person name="Goeker M."/>
        </authorList>
    </citation>
    <scope>NUCLEOTIDE SEQUENCE [LARGE SCALE GENOMIC DNA]</scope>
    <source>
        <strain evidence="1 2">DSM 1277</strain>
    </source>
</reference>
<dbReference type="Proteomes" id="UP001238467">
    <property type="component" value="Unassembled WGS sequence"/>
</dbReference>
<protein>
    <submittedName>
        <fullName evidence="1">Uncharacterized protein</fullName>
    </submittedName>
</protein>
<evidence type="ECO:0000313" key="2">
    <source>
        <dbReference type="Proteomes" id="UP001238467"/>
    </source>
</evidence>
<evidence type="ECO:0000313" key="1">
    <source>
        <dbReference type="EMBL" id="MDQ0349816.1"/>
    </source>
</evidence>
<dbReference type="RefSeq" id="WP_307063829.1">
    <property type="nucleotide sequence ID" value="NZ_JAUSUH010000012.1"/>
</dbReference>
<sequence>MSTHSVLRRGRTVVLPPVILGPTENRPSQPHIRDEHAKVEVARIDAAPRTIPSIKSLIEACARVSLSDAVLDRKSILVKALEPAYALLVAAEGDAEAAELVQGRANSGKTKGRKADLALACAQLIVSPGNLKAQKAASEYAAMLRFAEQQKVTVSAFADFATKTPLRDAKAAVSRNKTKKRTAGVRLQLRLCGEEGSSGPSYLEVPADVLPILRQVLTEKNLRWDDFAISLLTRLTSAGDDTEEATDAQG</sequence>